<dbReference type="Gene3D" id="1.20.1050.130">
    <property type="match status" value="1"/>
</dbReference>
<dbReference type="EMBL" id="JALJOT010000004">
    <property type="protein sequence ID" value="KAK9915628.1"/>
    <property type="molecule type" value="Genomic_DNA"/>
</dbReference>
<feature type="compositionally biased region" description="Low complexity" evidence="4">
    <location>
        <begin position="785"/>
        <end position="824"/>
    </location>
</feature>
<feature type="domain" description="FAD-binding PCMH-type" evidence="8">
    <location>
        <begin position="75"/>
        <end position="289"/>
    </location>
</feature>
<dbReference type="InterPro" id="IPR016166">
    <property type="entry name" value="FAD-bd_PCMH"/>
</dbReference>
<dbReference type="InterPro" id="IPR002547">
    <property type="entry name" value="tRNA-bd_dom"/>
</dbReference>
<dbReference type="Proteomes" id="UP001491310">
    <property type="component" value="Unassembled WGS sequence"/>
</dbReference>
<dbReference type="PROSITE" id="PS50886">
    <property type="entry name" value="TRBD"/>
    <property type="match status" value="1"/>
</dbReference>
<dbReference type="Gene3D" id="3.30.465.10">
    <property type="match status" value="1"/>
</dbReference>
<dbReference type="InterPro" id="IPR051270">
    <property type="entry name" value="Tyrosine-tRNA_ligase_regulator"/>
</dbReference>
<dbReference type="PANTHER" id="PTHR11586">
    <property type="entry name" value="TRNA-AMINOACYLATION COFACTOR ARC1 FAMILY MEMBER"/>
    <property type="match status" value="1"/>
</dbReference>
<reference evidence="9 10" key="1">
    <citation type="journal article" date="2024" name="Nat. Commun.">
        <title>Phylogenomics reveals the evolutionary origins of lichenization in chlorophyte algae.</title>
        <authorList>
            <person name="Puginier C."/>
            <person name="Libourel C."/>
            <person name="Otte J."/>
            <person name="Skaloud P."/>
            <person name="Haon M."/>
            <person name="Grisel S."/>
            <person name="Petersen M."/>
            <person name="Berrin J.G."/>
            <person name="Delaux P.M."/>
            <person name="Dal Grande F."/>
            <person name="Keller J."/>
        </authorList>
    </citation>
    <scope>NUCLEOTIDE SEQUENCE [LARGE SCALE GENOMIC DNA]</scope>
    <source>
        <strain evidence="9 10">SAG 216-7</strain>
    </source>
</reference>
<evidence type="ECO:0000313" key="10">
    <source>
        <dbReference type="Proteomes" id="UP001491310"/>
    </source>
</evidence>
<evidence type="ECO:0000256" key="1">
    <source>
        <dbReference type="ARBA" id="ARBA00022555"/>
    </source>
</evidence>
<organism evidence="9 10">
    <name type="scientific">Coccomyxa subellipsoidea</name>
    <dbReference type="NCBI Taxonomy" id="248742"/>
    <lineage>
        <taxon>Eukaryota</taxon>
        <taxon>Viridiplantae</taxon>
        <taxon>Chlorophyta</taxon>
        <taxon>core chlorophytes</taxon>
        <taxon>Trebouxiophyceae</taxon>
        <taxon>Trebouxiophyceae incertae sedis</taxon>
        <taxon>Coccomyxaceae</taxon>
        <taxon>Coccomyxa</taxon>
    </lineage>
</organism>
<dbReference type="InterPro" id="IPR053836">
    <property type="entry name" value="Arc1-like_N"/>
</dbReference>
<dbReference type="Gene3D" id="2.40.50.140">
    <property type="entry name" value="Nucleic acid-binding proteins"/>
    <property type="match status" value="1"/>
</dbReference>
<evidence type="ECO:0000256" key="4">
    <source>
        <dbReference type="SAM" id="MobiDB-lite"/>
    </source>
</evidence>
<keyword evidence="10" id="KW-1185">Reference proteome</keyword>
<dbReference type="InterPro" id="IPR036282">
    <property type="entry name" value="Glutathione-S-Trfase_C_sf"/>
</dbReference>
<dbReference type="InterPro" id="IPR012340">
    <property type="entry name" value="NA-bd_OB-fold"/>
</dbReference>
<protein>
    <recommendedName>
        <fullName evidence="11">tRNA-binding domain-containing protein</fullName>
    </recommendedName>
</protein>
<gene>
    <name evidence="9" type="ORF">WJX75_001720</name>
</gene>
<name>A0ABR2YUU3_9CHLO</name>
<dbReference type="SUPFAM" id="SSF47616">
    <property type="entry name" value="GST C-terminal domain-like"/>
    <property type="match status" value="1"/>
</dbReference>
<feature type="chain" id="PRO_5047128852" description="tRNA-binding domain-containing protein" evidence="5">
    <location>
        <begin position="26"/>
        <end position="1011"/>
    </location>
</feature>
<feature type="signal peptide" evidence="5">
    <location>
        <begin position="1"/>
        <end position="25"/>
    </location>
</feature>
<dbReference type="PROSITE" id="PS51387">
    <property type="entry name" value="FAD_PCMH"/>
    <property type="match status" value="1"/>
</dbReference>
<dbReference type="SUPFAM" id="SSF56176">
    <property type="entry name" value="FAD-binding/transporter-associated domain-like"/>
    <property type="match status" value="1"/>
</dbReference>
<keyword evidence="1 3" id="KW-0820">tRNA-binding</keyword>
<dbReference type="InterPro" id="IPR016169">
    <property type="entry name" value="FAD-bd_PCMH_sub2"/>
</dbReference>
<keyword evidence="2 3" id="KW-0694">RNA-binding</keyword>
<keyword evidence="5" id="KW-0732">Signal</keyword>
<evidence type="ECO:0000259" key="8">
    <source>
        <dbReference type="PROSITE" id="PS51387"/>
    </source>
</evidence>
<dbReference type="InterPro" id="IPR036318">
    <property type="entry name" value="FAD-bd_PCMH-like_sf"/>
</dbReference>
<sequence>MVRATWRVFMRAVAVLLCHSVSINAQKPFWQSHTSESLQGLLVPLQTALQGTGLIPMDVSSPTPNWSALIIQTLSIISKPGFLEDADTSEKAKALQGLYTLWYAAGTSLGILPALPGQQKDVLPHFAVDLPLTGTAAIKDGRLGYTNKTLTWQGASVMFTAELLLPSGNRIELIGSDASGSPLVRIAPGVQAGELSAWTDENAALLNYSSLPGITATTMPRMAGAISTGSHGKGLGFGAIADFVHSLKIVNGAGDVVEYNATHPLFDQARFNFGLLGVIVEIVFAFSSRTQYPDLPLVYDNDTFPTLREVFGRPDAAAFIKELVTSHYSVEFLYFPLNQAQVPHFNVSNWDPLDDKLWITAATRVALPTDGNQPKKFTNDALYKPNLDLNAATYLGWLIAEIAQQTSNLDLQVLSATTQVLLLEKLIVKSGVKTLPAQIHYQPGLQQFHNYDFEMCFKVSDDFLNVVEAWNAAVDIAKDIIVQYGSNALNVAVEWRFTGGSSVTLEGNFGSPHDIYCWIDVIGSAWTPHWDAFVKRVFDAWTAISPDSPPKPHWAKWNALTEEQLLHNGNGASQNYWETYVQKTAAYKLLSPSSQDTNIVKLVASYSGLTENLEIVENSKELQLIIQNGQTLTGSNTICKYLAKSGSKAKSLLGSTPEDEALIAQWLSSRYSTLSPISEEALQKLDNELLTRTFLLGTSLTLADLVLFGVLHPALVSFPSAQVGRHKNIVRWYDYLQHRADTLGNYLKVVFKKPPLNLQPPNVAPTKAKGSEAAGPAQKANSTTKSAPGASPAIAKAASSTNGAAQPAAKPSASADGASEAATSKKAKGAKKEGGGSGKAAPAAKDAEARIDQLDIRVGQIVRVEQHPNADSLYVEEIDLGEEKPRQIVSGLVKFVPVEKMQQRKVVVLCNLKPAKMRDVLSSGMVLCASNAAHDQVDPVVPPQDAEIGDRIRFEGFDGEPDAQLNPKKKIFEKLADDLVTNADRVAVYKGIPFMTSKGPVTASIPNATVR</sequence>
<evidence type="ECO:0000259" key="6">
    <source>
        <dbReference type="PROSITE" id="PS50405"/>
    </source>
</evidence>
<evidence type="ECO:0000259" key="7">
    <source>
        <dbReference type="PROSITE" id="PS50886"/>
    </source>
</evidence>
<evidence type="ECO:0000313" key="9">
    <source>
        <dbReference type="EMBL" id="KAK9915628.1"/>
    </source>
</evidence>
<accession>A0ABR2YUU3</accession>
<evidence type="ECO:0000256" key="3">
    <source>
        <dbReference type="PROSITE-ProRule" id="PRU00209"/>
    </source>
</evidence>
<comment type="caution">
    <text evidence="9">The sequence shown here is derived from an EMBL/GenBank/DDBJ whole genome shotgun (WGS) entry which is preliminary data.</text>
</comment>
<dbReference type="CDD" id="cd02799">
    <property type="entry name" value="tRNA_bind_EMAP-II_like"/>
    <property type="match status" value="1"/>
</dbReference>
<evidence type="ECO:0008006" key="11">
    <source>
        <dbReference type="Google" id="ProtNLM"/>
    </source>
</evidence>
<dbReference type="SUPFAM" id="SSF50249">
    <property type="entry name" value="Nucleic acid-binding proteins"/>
    <property type="match status" value="1"/>
</dbReference>
<proteinExistence type="predicted"/>
<dbReference type="PANTHER" id="PTHR11586:SF33">
    <property type="entry name" value="AMINOACYL TRNA SYNTHASE COMPLEX-INTERACTING MULTIFUNCTIONAL PROTEIN 1"/>
    <property type="match status" value="1"/>
</dbReference>
<feature type="region of interest" description="Disordered" evidence="4">
    <location>
        <begin position="758"/>
        <end position="846"/>
    </location>
</feature>
<feature type="domain" description="GST C-terminal" evidence="6">
    <location>
        <begin position="614"/>
        <end position="756"/>
    </location>
</feature>
<dbReference type="Pfam" id="PF21972">
    <property type="entry name" value="Arc1p_N_like"/>
    <property type="match status" value="1"/>
</dbReference>
<dbReference type="InterPro" id="IPR010987">
    <property type="entry name" value="Glutathione-S-Trfase_C-like"/>
</dbReference>
<dbReference type="Pfam" id="PF01588">
    <property type="entry name" value="tRNA_bind"/>
    <property type="match status" value="1"/>
</dbReference>
<evidence type="ECO:0000256" key="2">
    <source>
        <dbReference type="ARBA" id="ARBA00022884"/>
    </source>
</evidence>
<evidence type="ECO:0000256" key="5">
    <source>
        <dbReference type="SAM" id="SignalP"/>
    </source>
</evidence>
<dbReference type="PROSITE" id="PS50405">
    <property type="entry name" value="GST_CTER"/>
    <property type="match status" value="1"/>
</dbReference>
<feature type="domain" description="TRNA-binding" evidence="7">
    <location>
        <begin position="850"/>
        <end position="953"/>
    </location>
</feature>